<dbReference type="AlphaFoldDB" id="A0A9W9RPK2"/>
<reference evidence="2" key="2">
    <citation type="journal article" date="2023" name="IMA Fungus">
        <title>Comparative genomic study of the Penicillium genus elucidates a diverse pangenome and 15 lateral gene transfer events.</title>
        <authorList>
            <person name="Petersen C."/>
            <person name="Sorensen T."/>
            <person name="Nielsen M.R."/>
            <person name="Sondergaard T.E."/>
            <person name="Sorensen J.L."/>
            <person name="Fitzpatrick D.A."/>
            <person name="Frisvad J.C."/>
            <person name="Nielsen K.L."/>
        </authorList>
    </citation>
    <scope>NUCLEOTIDE SEQUENCE</scope>
    <source>
        <strain evidence="2">IBT 35675</strain>
    </source>
</reference>
<evidence type="ECO:0000313" key="2">
    <source>
        <dbReference type="EMBL" id="KAJ5363330.1"/>
    </source>
</evidence>
<organism evidence="2 3">
    <name type="scientific">Penicillium brevicompactum</name>
    <dbReference type="NCBI Taxonomy" id="5074"/>
    <lineage>
        <taxon>Eukaryota</taxon>
        <taxon>Fungi</taxon>
        <taxon>Dikarya</taxon>
        <taxon>Ascomycota</taxon>
        <taxon>Pezizomycotina</taxon>
        <taxon>Eurotiomycetes</taxon>
        <taxon>Eurotiomycetidae</taxon>
        <taxon>Eurotiales</taxon>
        <taxon>Aspergillaceae</taxon>
        <taxon>Penicillium</taxon>
    </lineage>
</organism>
<accession>A0A9W9RPK2</accession>
<name>A0A9W9RPK2_PENBR</name>
<evidence type="ECO:0000256" key="1">
    <source>
        <dbReference type="SAM" id="MobiDB-lite"/>
    </source>
</evidence>
<protein>
    <submittedName>
        <fullName evidence="2">Uncharacterized protein</fullName>
    </submittedName>
</protein>
<reference evidence="2" key="1">
    <citation type="submission" date="2022-12" db="EMBL/GenBank/DDBJ databases">
        <authorList>
            <person name="Petersen C."/>
        </authorList>
    </citation>
    <scope>NUCLEOTIDE SEQUENCE</scope>
    <source>
        <strain evidence="2">IBT 35675</strain>
    </source>
</reference>
<feature type="region of interest" description="Disordered" evidence="1">
    <location>
        <begin position="509"/>
        <end position="550"/>
    </location>
</feature>
<comment type="caution">
    <text evidence="2">The sequence shown here is derived from an EMBL/GenBank/DDBJ whole genome shotgun (WGS) entry which is preliminary data.</text>
</comment>
<sequence length="999" mass="111093">MGSGSEIPERIQGHPDTYEDYQGANYDPSIYQTDVPEEPADSGYADTVFEPSMPEPTVRASAPEHTIPPVQFESDFIRPDWGVFGPTEPFPSTIQASDLALTQGFFPEYSSDLCPPPPETSVDSGYADTLDEFTFAESISRPEQSGSDSNGVGNWGLPRRYQDPGLQLLTTQSSFTNETRDLFPETPRADPLNPTPGVFPSHEWNMDDFFDPSFMPVYEPTFMPVYGSECKRKRKRADEKETQIDQLSRKDSHCQQLVGPFDTQMEQVNNPLPSQSSTSDENGSLASDSKETDITRPDPEDDSIDSGIIEGRNLDHLLDSTRHFDELDQLERETARLLGMEAGPDLELDTVGDCIVHLIRWRFALVKLNNQQFCGTSMNILVEDQRKENVAKTLPVMLEEIERFLDASTHSDIDILNQRAKYWIQSILGSNEADTLELDLLDSLRILCSILSIGLVAFSGSHVCRFDVTYWGQQMEQISIGLDQYAFRARKLACLDDFIGGPAWVLGKTEDRQTAPENTREKETSQSASPDDGSQLQQTRQDSNDESRVHPGMKVSLSVQDFDELWGPISLVGGSPDSGLAIRTERGFIVPLPRDQQTEMTSDNEEVECHWTSEILQHVLESRANEESSESTISLDVASRILIGTGTNSEIGLFVNEKCKSSIALIQQQIACRLQYPGTCNSKYVKEGLDLQFVGGQYITGGLVKKYKRMPKRTLRAMLIEDCKKPDTRLVPLLGLRVGLEVSACTGNAQRVTLWDALRLSQTGPQTLDAVPYCEHKIGDRHCISTCWTRCHSNDEIDSFEDQPIYGKPLSGPQARRVIINSILALEHTGLDSEGNLQVAWPFSDIPANCPVSPSTAKESNNWFRVVKETRETSSFPVFSQQCLEFHDRGLVRSCSASCRTEHARPPQTMLSTQLLDLATGLPMLGLFEGASFLVGEAHLTVTKTVQGQLAIVATVSMNPLGPLRRRFRGFLPDAATHGFKENIRPDIAAGLSVPVYVH</sequence>
<feature type="region of interest" description="Disordered" evidence="1">
    <location>
        <begin position="1"/>
        <end position="44"/>
    </location>
</feature>
<feature type="compositionally biased region" description="Polar residues" evidence="1">
    <location>
        <begin position="525"/>
        <end position="541"/>
    </location>
</feature>
<feature type="compositionally biased region" description="Basic and acidic residues" evidence="1">
    <location>
        <begin position="288"/>
        <end position="298"/>
    </location>
</feature>
<feature type="compositionally biased region" description="Basic and acidic residues" evidence="1">
    <location>
        <begin position="7"/>
        <end position="17"/>
    </location>
</feature>
<feature type="region of interest" description="Disordered" evidence="1">
    <location>
        <begin position="262"/>
        <end position="307"/>
    </location>
</feature>
<dbReference type="EMBL" id="JAPZBR010000002">
    <property type="protein sequence ID" value="KAJ5363330.1"/>
    <property type="molecule type" value="Genomic_DNA"/>
</dbReference>
<feature type="compositionally biased region" description="Basic and acidic residues" evidence="1">
    <location>
        <begin position="509"/>
        <end position="524"/>
    </location>
</feature>
<proteinExistence type="predicted"/>
<gene>
    <name evidence="2" type="ORF">N7541_004174</name>
</gene>
<feature type="compositionally biased region" description="Polar residues" evidence="1">
    <location>
        <begin position="264"/>
        <end position="287"/>
    </location>
</feature>
<dbReference type="Proteomes" id="UP001148299">
    <property type="component" value="Unassembled WGS sequence"/>
</dbReference>
<keyword evidence="3" id="KW-1185">Reference proteome</keyword>
<evidence type="ECO:0000313" key="3">
    <source>
        <dbReference type="Proteomes" id="UP001148299"/>
    </source>
</evidence>